<dbReference type="GO" id="GO:0046854">
    <property type="term" value="P:phosphatidylinositol phosphate biosynthetic process"/>
    <property type="evidence" value="ECO:0007669"/>
    <property type="project" value="InterPro"/>
</dbReference>
<dbReference type="AlphaFoldDB" id="A0A9D1QCV5"/>
<dbReference type="GO" id="GO:0008934">
    <property type="term" value="F:inositol monophosphate 1-phosphatase activity"/>
    <property type="evidence" value="ECO:0007669"/>
    <property type="project" value="InterPro"/>
</dbReference>
<dbReference type="InterPro" id="IPR000760">
    <property type="entry name" value="Inositol_monophosphatase-like"/>
</dbReference>
<dbReference type="GO" id="GO:0046872">
    <property type="term" value="F:metal ion binding"/>
    <property type="evidence" value="ECO:0007669"/>
    <property type="project" value="UniProtKB-KW"/>
</dbReference>
<evidence type="ECO:0000256" key="7">
    <source>
        <dbReference type="PIRSR" id="PIRSR600760-2"/>
    </source>
</evidence>
<feature type="binding site" evidence="7">
    <location>
        <position position="225"/>
    </location>
    <ligand>
        <name>Mg(2+)</name>
        <dbReference type="ChEBI" id="CHEBI:18420"/>
        <label>1</label>
        <note>catalytic</note>
    </ligand>
</feature>
<reference evidence="9" key="2">
    <citation type="submission" date="2021-04" db="EMBL/GenBank/DDBJ databases">
        <authorList>
            <person name="Gilroy R."/>
        </authorList>
    </citation>
    <scope>NUCLEOTIDE SEQUENCE</scope>
    <source>
        <strain evidence="9">ChiBcec15-1070</strain>
    </source>
</reference>
<comment type="caution">
    <text evidence="9">The sequence shown here is derived from an EMBL/GenBank/DDBJ whole genome shotgun (WGS) entry which is preliminary data.</text>
</comment>
<feature type="binding site" evidence="7">
    <location>
        <position position="94"/>
    </location>
    <ligand>
        <name>Mg(2+)</name>
        <dbReference type="ChEBI" id="CHEBI:18420"/>
        <label>1</label>
        <note>catalytic</note>
    </ligand>
</feature>
<feature type="binding site" evidence="7">
    <location>
        <position position="75"/>
    </location>
    <ligand>
        <name>Mg(2+)</name>
        <dbReference type="ChEBI" id="CHEBI:18420"/>
        <label>1</label>
        <note>catalytic</note>
    </ligand>
</feature>
<feature type="binding site" evidence="7">
    <location>
        <position position="92"/>
    </location>
    <ligand>
        <name>Mg(2+)</name>
        <dbReference type="ChEBI" id="CHEBI:18420"/>
        <label>1</label>
        <note>catalytic</note>
    </ligand>
</feature>
<keyword evidence="5 8" id="KW-0378">Hydrolase</keyword>
<feature type="binding site" evidence="7">
    <location>
        <position position="95"/>
    </location>
    <ligand>
        <name>Mg(2+)</name>
        <dbReference type="ChEBI" id="CHEBI:18420"/>
        <label>1</label>
        <note>catalytic</note>
    </ligand>
</feature>
<dbReference type="PANTHER" id="PTHR20854:SF4">
    <property type="entry name" value="INOSITOL-1-MONOPHOSPHATASE-RELATED"/>
    <property type="match status" value="1"/>
</dbReference>
<dbReference type="Gene3D" id="3.40.190.80">
    <property type="match status" value="1"/>
</dbReference>
<evidence type="ECO:0000256" key="2">
    <source>
        <dbReference type="ARBA" id="ARBA00001946"/>
    </source>
</evidence>
<name>A0A9D1QCV5_9BACT</name>
<dbReference type="EC" id="3.1.3.25" evidence="8"/>
<comment type="similarity">
    <text evidence="3 8">Belongs to the inositol monophosphatase superfamily.</text>
</comment>
<keyword evidence="6 7" id="KW-0460">Magnesium</keyword>
<sequence length="280" mass="30802">MTTIHNDNPEYLCREVRKIAAEAARYIAAERKRFTADKVETKGAYNFVSYVDKGAEALIVNALERLLPEAAFVAEEGSGRLDPMAPYQWIIDPLDGTTNFVHGMPPYAVSIALWDTQARETVVGVVHEVTLDESFYAWQGASGAFLNGEPIHVSNTVASVEDALVLTGLAYGLDETIIRHFEHTFAYFNRHSHGARRIGSAATDLIYVACGRADVFYQVNLSPWDVAAGAFIVRQAGGRVTDFQGGEDYTFGRTVLAAAPSVWEPVFQLVADPKIFNPRP</sequence>
<reference evidence="9" key="1">
    <citation type="journal article" date="2021" name="PeerJ">
        <title>Extensive microbial diversity within the chicken gut microbiome revealed by metagenomics and culture.</title>
        <authorList>
            <person name="Gilroy R."/>
            <person name="Ravi A."/>
            <person name="Getino M."/>
            <person name="Pursley I."/>
            <person name="Horton D.L."/>
            <person name="Alikhan N.F."/>
            <person name="Baker D."/>
            <person name="Gharbi K."/>
            <person name="Hall N."/>
            <person name="Watson M."/>
            <person name="Adriaenssens E.M."/>
            <person name="Foster-Nyarko E."/>
            <person name="Jarju S."/>
            <person name="Secka A."/>
            <person name="Antonio M."/>
            <person name="Oren A."/>
            <person name="Chaudhuri R.R."/>
            <person name="La Ragione R."/>
            <person name="Hildebrand F."/>
            <person name="Pallen M.J."/>
        </authorList>
    </citation>
    <scope>NUCLEOTIDE SEQUENCE</scope>
    <source>
        <strain evidence="9">ChiBcec15-1070</strain>
    </source>
</reference>
<dbReference type="PANTHER" id="PTHR20854">
    <property type="entry name" value="INOSITOL MONOPHOSPHATASE"/>
    <property type="match status" value="1"/>
</dbReference>
<dbReference type="PRINTS" id="PR00377">
    <property type="entry name" value="IMPHPHTASES"/>
</dbReference>
<dbReference type="PROSITE" id="PS00629">
    <property type="entry name" value="IMP_1"/>
    <property type="match status" value="1"/>
</dbReference>
<evidence type="ECO:0000256" key="3">
    <source>
        <dbReference type="ARBA" id="ARBA00009759"/>
    </source>
</evidence>
<gene>
    <name evidence="9" type="ORF">H9888_05115</name>
</gene>
<comment type="cofactor">
    <cofactor evidence="2 7 8">
        <name>Mg(2+)</name>
        <dbReference type="ChEBI" id="CHEBI:18420"/>
    </cofactor>
</comment>
<dbReference type="Proteomes" id="UP000823926">
    <property type="component" value="Unassembled WGS sequence"/>
</dbReference>
<dbReference type="PROSITE" id="PS00630">
    <property type="entry name" value="IMP_2"/>
    <property type="match status" value="1"/>
</dbReference>
<protein>
    <recommendedName>
        <fullName evidence="8">Inositol-1-monophosphatase</fullName>
        <ecNumber evidence="8">3.1.3.25</ecNumber>
    </recommendedName>
</protein>
<dbReference type="Gene3D" id="3.30.540.10">
    <property type="entry name" value="Fructose-1,6-Bisphosphatase, subunit A, domain 1"/>
    <property type="match status" value="1"/>
</dbReference>
<dbReference type="EMBL" id="DXHL01000024">
    <property type="protein sequence ID" value="HIW10867.1"/>
    <property type="molecule type" value="Genomic_DNA"/>
</dbReference>
<dbReference type="SUPFAM" id="SSF56655">
    <property type="entry name" value="Carbohydrate phosphatase"/>
    <property type="match status" value="1"/>
</dbReference>
<dbReference type="CDD" id="cd01639">
    <property type="entry name" value="IMPase"/>
    <property type="match status" value="1"/>
</dbReference>
<dbReference type="Pfam" id="PF00459">
    <property type="entry name" value="Inositol_P"/>
    <property type="match status" value="1"/>
</dbReference>
<dbReference type="GO" id="GO:0007165">
    <property type="term" value="P:signal transduction"/>
    <property type="evidence" value="ECO:0007669"/>
    <property type="project" value="TreeGrafter"/>
</dbReference>
<dbReference type="InterPro" id="IPR033942">
    <property type="entry name" value="IMPase"/>
</dbReference>
<dbReference type="InterPro" id="IPR020583">
    <property type="entry name" value="Inositol_monoP_metal-BS"/>
</dbReference>
<evidence type="ECO:0000313" key="9">
    <source>
        <dbReference type="EMBL" id="HIW10867.1"/>
    </source>
</evidence>
<evidence type="ECO:0000256" key="6">
    <source>
        <dbReference type="ARBA" id="ARBA00022842"/>
    </source>
</evidence>
<evidence type="ECO:0000256" key="8">
    <source>
        <dbReference type="RuleBase" id="RU364068"/>
    </source>
</evidence>
<dbReference type="InterPro" id="IPR020550">
    <property type="entry name" value="Inositol_monophosphatase_CS"/>
</dbReference>
<evidence type="ECO:0000256" key="1">
    <source>
        <dbReference type="ARBA" id="ARBA00001033"/>
    </source>
</evidence>
<dbReference type="GO" id="GO:0006020">
    <property type="term" value="P:inositol metabolic process"/>
    <property type="evidence" value="ECO:0007669"/>
    <property type="project" value="TreeGrafter"/>
</dbReference>
<evidence type="ECO:0000256" key="4">
    <source>
        <dbReference type="ARBA" id="ARBA00022723"/>
    </source>
</evidence>
<evidence type="ECO:0000256" key="5">
    <source>
        <dbReference type="ARBA" id="ARBA00022801"/>
    </source>
</evidence>
<proteinExistence type="inferred from homology"/>
<evidence type="ECO:0000313" key="10">
    <source>
        <dbReference type="Proteomes" id="UP000823926"/>
    </source>
</evidence>
<organism evidence="9 10">
    <name type="scientific">Candidatus Rikenella faecigallinarum</name>
    <dbReference type="NCBI Taxonomy" id="2838745"/>
    <lineage>
        <taxon>Bacteria</taxon>
        <taxon>Pseudomonadati</taxon>
        <taxon>Bacteroidota</taxon>
        <taxon>Bacteroidia</taxon>
        <taxon>Bacteroidales</taxon>
        <taxon>Rikenellaceae</taxon>
        <taxon>Rikenella</taxon>
    </lineage>
</organism>
<keyword evidence="4 7" id="KW-0479">Metal-binding</keyword>
<comment type="catalytic activity">
    <reaction evidence="1 8">
        <text>a myo-inositol phosphate + H2O = myo-inositol + phosphate</text>
        <dbReference type="Rhea" id="RHEA:24056"/>
        <dbReference type="ChEBI" id="CHEBI:15377"/>
        <dbReference type="ChEBI" id="CHEBI:17268"/>
        <dbReference type="ChEBI" id="CHEBI:43474"/>
        <dbReference type="ChEBI" id="CHEBI:84139"/>
        <dbReference type="EC" id="3.1.3.25"/>
    </reaction>
</comment>
<accession>A0A9D1QCV5</accession>